<organism evidence="4 5">
    <name type="scientific">Sulfurospirillum barnesii (strain ATCC 700032 / DSM 10660 / SES-3)</name>
    <dbReference type="NCBI Taxonomy" id="760154"/>
    <lineage>
        <taxon>Bacteria</taxon>
        <taxon>Pseudomonadati</taxon>
        <taxon>Campylobacterota</taxon>
        <taxon>Epsilonproteobacteria</taxon>
        <taxon>Campylobacterales</taxon>
        <taxon>Sulfurospirillaceae</taxon>
        <taxon>Sulfurospirillum</taxon>
    </lineage>
</organism>
<evidence type="ECO:0000256" key="2">
    <source>
        <dbReference type="PIRSR" id="PIRSR005962-1"/>
    </source>
</evidence>
<dbReference type="InterPro" id="IPR052030">
    <property type="entry name" value="Peptidase_M20/M20A_hydrolases"/>
</dbReference>
<feature type="binding site" evidence="2">
    <location>
        <position position="409"/>
    </location>
    <ligand>
        <name>Mn(2+)</name>
        <dbReference type="ChEBI" id="CHEBI:29035"/>
        <label>2</label>
    </ligand>
</feature>
<dbReference type="GO" id="GO:0005737">
    <property type="term" value="C:cytoplasm"/>
    <property type="evidence" value="ECO:0007669"/>
    <property type="project" value="TreeGrafter"/>
</dbReference>
<feature type="binding site" evidence="2">
    <location>
        <position position="150"/>
    </location>
    <ligand>
        <name>Mn(2+)</name>
        <dbReference type="ChEBI" id="CHEBI:29035"/>
        <label>2</label>
    </ligand>
</feature>
<proteinExistence type="predicted"/>
<dbReference type="PIRSF" id="PIRSF005962">
    <property type="entry name" value="Pept_M20D_amidohydro"/>
    <property type="match status" value="1"/>
</dbReference>
<dbReference type="Pfam" id="PF01546">
    <property type="entry name" value="Peptidase_M20"/>
    <property type="match status" value="1"/>
</dbReference>
<gene>
    <name evidence="4" type="ordered locus">Sulba_0810</name>
</gene>
<feature type="binding site" evidence="2">
    <location>
        <position position="186"/>
    </location>
    <ligand>
        <name>Mn(2+)</name>
        <dbReference type="ChEBI" id="CHEBI:29035"/>
        <label>2</label>
    </ligand>
</feature>
<feature type="binding site" evidence="2">
    <location>
        <position position="152"/>
    </location>
    <ligand>
        <name>Mn(2+)</name>
        <dbReference type="ChEBI" id="CHEBI:29035"/>
        <label>2</label>
    </ligand>
</feature>
<dbReference type="RefSeq" id="WP_014768993.1">
    <property type="nucleotide sequence ID" value="NC_018002.1"/>
</dbReference>
<keyword evidence="5" id="KW-1185">Reference proteome</keyword>
<protein>
    <submittedName>
        <fullName evidence="4">Amidohydrolase</fullName>
    </submittedName>
</protein>
<dbReference type="AlphaFoldDB" id="I3XVY9"/>
<dbReference type="GO" id="GO:0071713">
    <property type="term" value="F:para-aminobenzoyl-glutamate hydrolase activity"/>
    <property type="evidence" value="ECO:0007669"/>
    <property type="project" value="TreeGrafter"/>
</dbReference>
<dbReference type="Proteomes" id="UP000006176">
    <property type="component" value="Chromosome"/>
</dbReference>
<keyword evidence="2" id="KW-0479">Metal-binding</keyword>
<dbReference type="EMBL" id="CP003333">
    <property type="protein sequence ID" value="AFL68113.1"/>
    <property type="molecule type" value="Genomic_DNA"/>
</dbReference>
<sequence>MDSIAQRAKSLEKELIETRRFFHQHPETGWFTFFTTVKIIEKLKSYGYTLKMGRDIMVADARQGVGSKEALDEALLRAKKLLCPEEYALLNVMEDGLTGVVAELDTGRPGPCVAFRFDIDAVDVTESKDLAHRPFKEGFRADIDGIAHTCGHDGHITIGLGLAKLISEHKEDFKGVFRFIFQTAEEGTRGAVAMEKAGILKGVDYLLGAHIGFQSKKSGGLICGVNNFLATSKFDVTFHGTSAHAAGAPEEGANALLAAAEAALLMHGITRHSQGITRVNVGVLRAGEGRNVIAPNAFMACETRGVTTELNAFMKEKCMNILEGVSKIHSVGYRVKDVGGTSGGDSSAFITELYEKVALESPFIEKDAIVKTCDFGACEDFAHFMQAVQNQGGQSGYMMIGAKLEAGHHNQCFDFDESCLVTGVDLFLRSAYMLSAK</sequence>
<dbReference type="HOGENOM" id="CLU_023257_2_1_7"/>
<keyword evidence="1 4" id="KW-0378">Hydrolase</keyword>
<dbReference type="Pfam" id="PF07687">
    <property type="entry name" value="M20_dimer"/>
    <property type="match status" value="1"/>
</dbReference>
<dbReference type="GO" id="GO:0016805">
    <property type="term" value="F:dipeptidase activity"/>
    <property type="evidence" value="ECO:0007669"/>
    <property type="project" value="TreeGrafter"/>
</dbReference>
<evidence type="ECO:0000259" key="3">
    <source>
        <dbReference type="Pfam" id="PF07687"/>
    </source>
</evidence>
<dbReference type="eggNOG" id="COG1473">
    <property type="taxonomic scope" value="Bacteria"/>
</dbReference>
<reference evidence="4 5" key="1">
    <citation type="submission" date="2012-06" db="EMBL/GenBank/DDBJ databases">
        <title>Complete sequence of Sulfurospirillum barnesii SES-3.</title>
        <authorList>
            <consortium name="US DOE Joint Genome Institute"/>
            <person name="Lucas S."/>
            <person name="Han J."/>
            <person name="Lapidus A."/>
            <person name="Cheng J.-F."/>
            <person name="Goodwin L."/>
            <person name="Pitluck S."/>
            <person name="Peters L."/>
            <person name="Ovchinnikova G."/>
            <person name="Lu M."/>
            <person name="Detter J.C."/>
            <person name="Han C."/>
            <person name="Tapia R."/>
            <person name="Land M."/>
            <person name="Hauser L."/>
            <person name="Kyrpides N."/>
            <person name="Ivanova N."/>
            <person name="Pagani I."/>
            <person name="Stolz J."/>
            <person name="Arkin A."/>
            <person name="Dehal P."/>
            <person name="Oremland R."/>
            <person name="Saltikov C."/>
            <person name="Basu P."/>
            <person name="Hollibaugh J."/>
            <person name="Newman D."/>
            <person name="Stolyar S."/>
            <person name="Hazen T."/>
            <person name="Woyke T."/>
        </authorList>
    </citation>
    <scope>NUCLEOTIDE SEQUENCE [LARGE SCALE GENOMIC DNA]</scope>
    <source>
        <strain evidence="5">ATCC 700032 / DSM 10660 / SES-3</strain>
    </source>
</reference>
<dbReference type="InterPro" id="IPR002933">
    <property type="entry name" value="Peptidase_M20"/>
</dbReference>
<dbReference type="GO" id="GO:0046657">
    <property type="term" value="P:folic acid catabolic process"/>
    <property type="evidence" value="ECO:0007669"/>
    <property type="project" value="TreeGrafter"/>
</dbReference>
<dbReference type="SUPFAM" id="SSF53187">
    <property type="entry name" value="Zn-dependent exopeptidases"/>
    <property type="match status" value="1"/>
</dbReference>
<dbReference type="NCBIfam" id="TIGR01891">
    <property type="entry name" value="amidohydrolases"/>
    <property type="match status" value="1"/>
</dbReference>
<evidence type="ECO:0000313" key="5">
    <source>
        <dbReference type="Proteomes" id="UP000006176"/>
    </source>
</evidence>
<dbReference type="InterPro" id="IPR011650">
    <property type="entry name" value="Peptidase_M20_dimer"/>
</dbReference>
<dbReference type="STRING" id="760154.Sulba_0810"/>
<feature type="binding site" evidence="2">
    <location>
        <position position="210"/>
    </location>
    <ligand>
        <name>Mn(2+)</name>
        <dbReference type="ChEBI" id="CHEBI:29035"/>
        <label>2</label>
    </ligand>
</feature>
<name>I3XVY9_SULBS</name>
<dbReference type="SUPFAM" id="SSF55031">
    <property type="entry name" value="Bacterial exopeptidase dimerisation domain"/>
    <property type="match status" value="1"/>
</dbReference>
<dbReference type="Gene3D" id="3.40.630.10">
    <property type="entry name" value="Zn peptidases"/>
    <property type="match status" value="2"/>
</dbReference>
<feature type="domain" description="Peptidase M20 dimerisation" evidence="3">
    <location>
        <begin position="234"/>
        <end position="323"/>
    </location>
</feature>
<dbReference type="PANTHER" id="PTHR30575:SF3">
    <property type="entry name" value="PEPTIDASE M20 DIMERISATION DOMAIN-CONTAINING PROTEIN"/>
    <property type="match status" value="1"/>
</dbReference>
<dbReference type="GO" id="GO:0046872">
    <property type="term" value="F:metal ion binding"/>
    <property type="evidence" value="ECO:0007669"/>
    <property type="project" value="UniProtKB-KW"/>
</dbReference>
<evidence type="ECO:0000256" key="1">
    <source>
        <dbReference type="ARBA" id="ARBA00022801"/>
    </source>
</evidence>
<accession>I3XVY9</accession>
<evidence type="ECO:0000313" key="4">
    <source>
        <dbReference type="EMBL" id="AFL68113.1"/>
    </source>
</evidence>
<dbReference type="KEGG" id="sba:Sulba_0810"/>
<comment type="cofactor">
    <cofactor evidence="2">
        <name>Mn(2+)</name>
        <dbReference type="ChEBI" id="CHEBI:29035"/>
    </cofactor>
    <text evidence="2">The Mn(2+) ion enhances activity.</text>
</comment>
<keyword evidence="2" id="KW-0464">Manganese</keyword>
<dbReference type="InterPro" id="IPR036264">
    <property type="entry name" value="Bact_exopeptidase_dim_dom"/>
</dbReference>
<dbReference type="InterPro" id="IPR017439">
    <property type="entry name" value="Amidohydrolase"/>
</dbReference>
<dbReference type="PATRIC" id="fig|760154.4.peg.812"/>
<dbReference type="OrthoDB" id="9777385at2"/>
<dbReference type="PANTHER" id="PTHR30575">
    <property type="entry name" value="PEPTIDASE M20"/>
    <property type="match status" value="1"/>
</dbReference>